<proteinExistence type="predicted"/>
<reference evidence="1 2" key="1">
    <citation type="submission" date="2014-04" db="EMBL/GenBank/DDBJ databases">
        <title>Draft genome sequence of Bacillus azotoformans MEV2011, a (co-) denitrifying strain unable to grow in the presence of oxygen.</title>
        <authorList>
            <person name="Nielsen M."/>
            <person name="Schreiber L."/>
            <person name="Finster K."/>
            <person name="Schramm A."/>
        </authorList>
    </citation>
    <scope>NUCLEOTIDE SEQUENCE [LARGE SCALE GENOMIC DNA]</scope>
    <source>
        <strain evidence="1 2">MEV2011</strain>
    </source>
</reference>
<organism evidence="1 2">
    <name type="scientific">Schinkia azotoformans MEV2011</name>
    <dbReference type="NCBI Taxonomy" id="1348973"/>
    <lineage>
        <taxon>Bacteria</taxon>
        <taxon>Bacillati</taxon>
        <taxon>Bacillota</taxon>
        <taxon>Bacilli</taxon>
        <taxon>Bacillales</taxon>
        <taxon>Bacillaceae</taxon>
        <taxon>Calidifontibacillus/Schinkia group</taxon>
        <taxon>Schinkia</taxon>
    </lineage>
</organism>
<dbReference type="AlphaFoldDB" id="A0A072NSD0"/>
<gene>
    <name evidence="1" type="ORF">M670_00422</name>
</gene>
<evidence type="ECO:0000313" key="2">
    <source>
        <dbReference type="Proteomes" id="UP000027936"/>
    </source>
</evidence>
<sequence length="201" mass="23501">MYGAFQYGELKYGENKVTDEDLESYRPNLLNYLPPLYRDILEMEKLQNSLSIELGNLYFSKSDIENQLFIESATWGLTFWERVFGIQSNLSLSYEERREIIKAKIRGYGTVTKTMIKEVALAFTNAEVDVIEHPESYSFVVKFIGVKGIPKNMAGFLEIIEIIKPAHLSYSIEYTFTWWDKLKELTWTSAKAKTWNELRVY</sequence>
<dbReference type="RefSeq" id="WP_035192817.1">
    <property type="nucleotide sequence ID" value="NZ_JJRY01000001.1"/>
</dbReference>
<evidence type="ECO:0000313" key="1">
    <source>
        <dbReference type="EMBL" id="KEF40396.1"/>
    </source>
</evidence>
<protein>
    <submittedName>
        <fullName evidence="1">Uncharacterized protein</fullName>
    </submittedName>
</protein>
<dbReference type="OrthoDB" id="1629754at2"/>
<accession>A0A072NSD0</accession>
<dbReference type="PATRIC" id="fig|1348973.3.peg.411"/>
<dbReference type="InterPro" id="IPR018755">
    <property type="entry name" value="Phage_Mu_Gp48"/>
</dbReference>
<comment type="caution">
    <text evidence="1">The sequence shown here is derived from an EMBL/GenBank/DDBJ whole genome shotgun (WGS) entry which is preliminary data.</text>
</comment>
<dbReference type="Proteomes" id="UP000027936">
    <property type="component" value="Unassembled WGS sequence"/>
</dbReference>
<dbReference type="EMBL" id="JJRY01000001">
    <property type="protein sequence ID" value="KEF40396.1"/>
    <property type="molecule type" value="Genomic_DNA"/>
</dbReference>
<dbReference type="Pfam" id="PF10076">
    <property type="entry name" value="Phage_Mu_Gp48"/>
    <property type="match status" value="1"/>
</dbReference>
<name>A0A072NSD0_SCHAZ</name>